<evidence type="ECO:0000256" key="1">
    <source>
        <dbReference type="SAM" id="MobiDB-lite"/>
    </source>
</evidence>
<feature type="region of interest" description="Disordered" evidence="1">
    <location>
        <begin position="83"/>
        <end position="103"/>
    </location>
</feature>
<evidence type="ECO:0000313" key="3">
    <source>
        <dbReference type="EMBL" id="CAL6066973.1"/>
    </source>
</evidence>
<comment type="caution">
    <text evidence="2">The sequence shown here is derived from an EMBL/GenBank/DDBJ whole genome shotgun (WGS) entry which is preliminary data.</text>
</comment>
<dbReference type="Proteomes" id="UP001642409">
    <property type="component" value="Unassembled WGS sequence"/>
</dbReference>
<dbReference type="EMBL" id="CAXDID020000265">
    <property type="protein sequence ID" value="CAL6066973.1"/>
    <property type="molecule type" value="Genomic_DNA"/>
</dbReference>
<sequence length="140" mass="16382">MKKHLFSFVSSYEQYANSLLLQGSSKNQRYLFNKVAFEQSSNIQFSRPKEWTTEKKLEQLNKYQKQPQIQTENIEEFVRNFSNDSFRTPSQKPRSKRSYTTKNKVKKEDNLSFEVKGAENGVCCCLSNISGVINLSKEFE</sequence>
<accession>A0AA86V3J8</accession>
<feature type="compositionally biased region" description="Basic residues" evidence="1">
    <location>
        <begin position="93"/>
        <end position="103"/>
    </location>
</feature>
<protein>
    <submittedName>
        <fullName evidence="3">Hypothetical_protein</fullName>
    </submittedName>
</protein>
<name>A0AA86V3J8_9EUKA</name>
<dbReference type="EMBL" id="CATOUU010001157">
    <property type="protein sequence ID" value="CAI9974966.1"/>
    <property type="molecule type" value="Genomic_DNA"/>
</dbReference>
<reference evidence="3 4" key="2">
    <citation type="submission" date="2024-07" db="EMBL/GenBank/DDBJ databases">
        <authorList>
            <person name="Akdeniz Z."/>
        </authorList>
    </citation>
    <scope>NUCLEOTIDE SEQUENCE [LARGE SCALE GENOMIC DNA]</scope>
</reference>
<keyword evidence="4" id="KW-1185">Reference proteome</keyword>
<reference evidence="2" key="1">
    <citation type="submission" date="2023-06" db="EMBL/GenBank/DDBJ databases">
        <authorList>
            <person name="Kurt Z."/>
        </authorList>
    </citation>
    <scope>NUCLEOTIDE SEQUENCE</scope>
</reference>
<proteinExistence type="predicted"/>
<feature type="compositionally biased region" description="Polar residues" evidence="1">
    <location>
        <begin position="83"/>
        <end position="92"/>
    </location>
</feature>
<evidence type="ECO:0000313" key="4">
    <source>
        <dbReference type="Proteomes" id="UP001642409"/>
    </source>
</evidence>
<dbReference type="AlphaFoldDB" id="A0AA86V3J8"/>
<evidence type="ECO:0000313" key="2">
    <source>
        <dbReference type="EMBL" id="CAI9974966.1"/>
    </source>
</evidence>
<gene>
    <name evidence="3" type="ORF">HINF_LOCUS52802</name>
    <name evidence="2" type="ORF">HINF_LOCUS62611</name>
</gene>
<organism evidence="2">
    <name type="scientific">Hexamita inflata</name>
    <dbReference type="NCBI Taxonomy" id="28002"/>
    <lineage>
        <taxon>Eukaryota</taxon>
        <taxon>Metamonada</taxon>
        <taxon>Diplomonadida</taxon>
        <taxon>Hexamitidae</taxon>
        <taxon>Hexamitinae</taxon>
        <taxon>Hexamita</taxon>
    </lineage>
</organism>